<protein>
    <submittedName>
        <fullName evidence="5">Acyl-CoA dehydrogenase family protein</fullName>
    </submittedName>
</protein>
<accession>A0ABS8Z8T3</accession>
<dbReference type="PANTHER" id="PTHR48083">
    <property type="entry name" value="MEDIUM-CHAIN SPECIFIC ACYL-COA DEHYDROGENASE, MITOCHONDRIAL-RELATED"/>
    <property type="match status" value="1"/>
</dbReference>
<evidence type="ECO:0000256" key="2">
    <source>
        <dbReference type="ARBA" id="ARBA00049661"/>
    </source>
</evidence>
<dbReference type="InterPro" id="IPR013107">
    <property type="entry name" value="Acyl-CoA_DH_C"/>
</dbReference>
<dbReference type="PIRSF" id="PIRSF016578">
    <property type="entry name" value="HsaA"/>
    <property type="match status" value="1"/>
</dbReference>
<dbReference type="Gene3D" id="2.40.110.10">
    <property type="entry name" value="Butyryl-CoA Dehydrogenase, subunit A, domain 2"/>
    <property type="match status" value="1"/>
</dbReference>
<comment type="caution">
    <text evidence="5">The sequence shown here is derived from an EMBL/GenBank/DDBJ whole genome shotgun (WGS) entry which is preliminary data.</text>
</comment>
<keyword evidence="6" id="KW-1185">Reference proteome</keyword>
<reference evidence="5 6" key="1">
    <citation type="submission" date="2021-12" db="EMBL/GenBank/DDBJ databases">
        <title>Genome sequence of Kibdelosporangium philippinense ATCC 49844.</title>
        <authorList>
            <person name="Fedorov E.A."/>
            <person name="Omeragic M."/>
            <person name="Shalygina K.F."/>
            <person name="Maclea K.S."/>
        </authorList>
    </citation>
    <scope>NUCLEOTIDE SEQUENCE [LARGE SCALE GENOMIC DNA]</scope>
    <source>
        <strain evidence="5 6">ATCC 49844</strain>
    </source>
</reference>
<dbReference type="InterPro" id="IPR036250">
    <property type="entry name" value="AcylCo_DH-like_C"/>
</dbReference>
<sequence length="386" mass="41326">MSTSLHDELVGRAAALRGQLQQDAADHDRDRRLTDRTVTALRDNGMLRLLVPKALGGHQVGMRTFVDVTAELGRGCTSTAWVTAVVNTGNFLIGLFTERARKEVWSDNPSACAAGILAPTATVEPVAGGIKVSGKWPYASGSQICDWAVVGVPHGEVSLALLPMSELTVEDTWHVMGMRGTASNTIVAQGVFVPDHRLLPLGPVMGGANATEFPSEPLYRTSVTGVLLLSLLGAQLGTAVTARDFVVEKAPKRAISTTSYPAQTQSVAFQMDVAHATAKIDTAHLHVHRIAEMLDDHARRGVLPDLTTRSRTRMDAAYASLQVKEAVDLLVSAHGTASFADFSPLQRIFRDVNVASRHAGTGIRIPQEIYGRALLGLDPYVVSTLI</sequence>
<dbReference type="SUPFAM" id="SSF56645">
    <property type="entry name" value="Acyl-CoA dehydrogenase NM domain-like"/>
    <property type="match status" value="1"/>
</dbReference>
<evidence type="ECO:0000313" key="6">
    <source>
        <dbReference type="Proteomes" id="UP001521150"/>
    </source>
</evidence>
<proteinExistence type="inferred from homology"/>
<comment type="similarity">
    <text evidence="2">Belongs to the HpaH/HsaA monooxygenase family.</text>
</comment>
<feature type="domain" description="Acyl-CoA dehydrogenase/oxidase N-terminal" evidence="3">
    <location>
        <begin position="17"/>
        <end position="104"/>
    </location>
</feature>
<name>A0ABS8Z8T3_9PSEU</name>
<dbReference type="InterPro" id="IPR050741">
    <property type="entry name" value="Acyl-CoA_dehydrogenase"/>
</dbReference>
<evidence type="ECO:0000259" key="3">
    <source>
        <dbReference type="Pfam" id="PF02771"/>
    </source>
</evidence>
<evidence type="ECO:0000313" key="5">
    <source>
        <dbReference type="EMBL" id="MCE7002262.1"/>
    </source>
</evidence>
<dbReference type="EMBL" id="JAJVCN010000001">
    <property type="protein sequence ID" value="MCE7002262.1"/>
    <property type="molecule type" value="Genomic_DNA"/>
</dbReference>
<evidence type="ECO:0000256" key="1">
    <source>
        <dbReference type="ARBA" id="ARBA00023002"/>
    </source>
</evidence>
<dbReference type="InterPro" id="IPR046373">
    <property type="entry name" value="Acyl-CoA_Oxase/DH_mid-dom_sf"/>
</dbReference>
<dbReference type="Gene3D" id="1.10.540.10">
    <property type="entry name" value="Acyl-CoA dehydrogenase/oxidase, N-terminal domain"/>
    <property type="match status" value="1"/>
</dbReference>
<dbReference type="SUPFAM" id="SSF47203">
    <property type="entry name" value="Acyl-CoA dehydrogenase C-terminal domain-like"/>
    <property type="match status" value="1"/>
</dbReference>
<gene>
    <name evidence="5" type="ORF">LWC34_05380</name>
</gene>
<feature type="domain" description="Acyl-CoA dehydrogenase C-terminal" evidence="4">
    <location>
        <begin position="234"/>
        <end position="361"/>
    </location>
</feature>
<dbReference type="Gene3D" id="1.20.140.10">
    <property type="entry name" value="Butyryl-CoA Dehydrogenase, subunit A, domain 3"/>
    <property type="match status" value="1"/>
</dbReference>
<dbReference type="PANTHER" id="PTHR48083:SF19">
    <property type="entry name" value="FLAVIN-DEPENDENT MONOOXYGENASE, OXYGENASE SUBUNIT HSAA"/>
    <property type="match status" value="1"/>
</dbReference>
<evidence type="ECO:0000259" key="4">
    <source>
        <dbReference type="Pfam" id="PF08028"/>
    </source>
</evidence>
<dbReference type="Proteomes" id="UP001521150">
    <property type="component" value="Unassembled WGS sequence"/>
</dbReference>
<organism evidence="5 6">
    <name type="scientific">Kibdelosporangium philippinense</name>
    <dbReference type="NCBI Taxonomy" id="211113"/>
    <lineage>
        <taxon>Bacteria</taxon>
        <taxon>Bacillati</taxon>
        <taxon>Actinomycetota</taxon>
        <taxon>Actinomycetes</taxon>
        <taxon>Pseudonocardiales</taxon>
        <taxon>Pseudonocardiaceae</taxon>
        <taxon>Kibdelosporangium</taxon>
    </lineage>
</organism>
<dbReference type="Pfam" id="PF02771">
    <property type="entry name" value="Acyl-CoA_dh_N"/>
    <property type="match status" value="1"/>
</dbReference>
<dbReference type="InterPro" id="IPR013786">
    <property type="entry name" value="AcylCoA_DH/ox_N"/>
</dbReference>
<dbReference type="InterPro" id="IPR009100">
    <property type="entry name" value="AcylCoA_DH/oxidase_NM_dom_sf"/>
</dbReference>
<dbReference type="Pfam" id="PF08028">
    <property type="entry name" value="Acyl-CoA_dh_2"/>
    <property type="match status" value="1"/>
</dbReference>
<keyword evidence="1" id="KW-0560">Oxidoreductase</keyword>
<dbReference type="InterPro" id="IPR037069">
    <property type="entry name" value="AcylCoA_DH/ox_N_sf"/>
</dbReference>
<dbReference type="RefSeq" id="WP_233723287.1">
    <property type="nucleotide sequence ID" value="NZ_JAJVCN010000001.1"/>
</dbReference>